<dbReference type="RefSeq" id="WP_245127201.1">
    <property type="nucleotide sequence ID" value="NZ_CP095066.1"/>
</dbReference>
<protein>
    <submittedName>
        <fullName evidence="1">Uncharacterized protein</fullName>
    </submittedName>
</protein>
<name>A0ABY4GG44_9BACT</name>
<gene>
    <name evidence="1" type="ORF">MUN86_28565</name>
</gene>
<geneLocation type="plasmid" evidence="1 2">
    <name>unnamed5</name>
</geneLocation>
<accession>A0ABY4GG44</accession>
<dbReference type="Proteomes" id="UP000830401">
    <property type="component" value="Plasmid unnamed5"/>
</dbReference>
<sequence length="53" mass="6068">MHFSLQNVFFLVVVALGFGLFSWQASRIRANILIGRDREVRGRFSKDPGKRSS</sequence>
<organism evidence="1 2">
    <name type="scientific">Hymenobacter volaticus</name>
    <dbReference type="NCBI Taxonomy" id="2932254"/>
    <lineage>
        <taxon>Bacteria</taxon>
        <taxon>Pseudomonadati</taxon>
        <taxon>Bacteroidota</taxon>
        <taxon>Cytophagia</taxon>
        <taxon>Cytophagales</taxon>
        <taxon>Hymenobacteraceae</taxon>
        <taxon>Hymenobacter</taxon>
    </lineage>
</organism>
<keyword evidence="1" id="KW-0614">Plasmid</keyword>
<evidence type="ECO:0000313" key="1">
    <source>
        <dbReference type="EMBL" id="UOQ69439.1"/>
    </source>
</evidence>
<reference evidence="1" key="1">
    <citation type="submission" date="2022-04" db="EMBL/GenBank/DDBJ databases">
        <title>Hymenobacter sp. isolated from the air.</title>
        <authorList>
            <person name="Won M."/>
            <person name="Lee C.-M."/>
            <person name="Woen H.-Y."/>
            <person name="Kwon S.-W."/>
        </authorList>
    </citation>
    <scope>NUCLEOTIDE SEQUENCE</scope>
    <source>
        <strain evidence="1">5420S-77</strain>
        <plasmid evidence="1">unnamed5</plasmid>
    </source>
</reference>
<dbReference type="EMBL" id="CP095066">
    <property type="protein sequence ID" value="UOQ69439.1"/>
    <property type="molecule type" value="Genomic_DNA"/>
</dbReference>
<proteinExistence type="predicted"/>
<keyword evidence="2" id="KW-1185">Reference proteome</keyword>
<evidence type="ECO:0000313" key="2">
    <source>
        <dbReference type="Proteomes" id="UP000830401"/>
    </source>
</evidence>